<evidence type="ECO:0000313" key="1">
    <source>
        <dbReference type="EMBL" id="GBF51040.1"/>
    </source>
</evidence>
<dbReference type="AlphaFoldDB" id="A0A2P2E2E5"/>
<dbReference type="Proteomes" id="UP000245133">
    <property type="component" value="Unassembled WGS sequence"/>
</dbReference>
<reference evidence="1 2" key="1">
    <citation type="submission" date="2018-02" db="EMBL/GenBank/DDBJ databases">
        <title>Novel Leptospira species isolated from soil and water in Japan.</title>
        <authorList>
            <person name="Nakao R."/>
            <person name="Masuzawa T."/>
        </authorList>
    </citation>
    <scope>NUCLEOTIDE SEQUENCE [LARGE SCALE GENOMIC DNA]</scope>
    <source>
        <strain evidence="1 2">YH101</strain>
    </source>
</reference>
<protein>
    <submittedName>
        <fullName evidence="1">Uncharacterized protein</fullName>
    </submittedName>
</protein>
<proteinExistence type="predicted"/>
<name>A0A2P2E2E5_9LEPT</name>
<accession>A0A2P2E2E5</accession>
<comment type="caution">
    <text evidence="1">The sequence shown here is derived from an EMBL/GenBank/DDBJ whole genome shotgun (WGS) entry which is preliminary data.</text>
</comment>
<evidence type="ECO:0000313" key="2">
    <source>
        <dbReference type="Proteomes" id="UP000245133"/>
    </source>
</evidence>
<dbReference type="EMBL" id="BFBB01000008">
    <property type="protein sequence ID" value="GBF51040.1"/>
    <property type="molecule type" value="Genomic_DNA"/>
</dbReference>
<organism evidence="1 2">
    <name type="scientific">Leptospira ryugenii</name>
    <dbReference type="NCBI Taxonomy" id="1917863"/>
    <lineage>
        <taxon>Bacteria</taxon>
        <taxon>Pseudomonadati</taxon>
        <taxon>Spirochaetota</taxon>
        <taxon>Spirochaetia</taxon>
        <taxon>Leptospirales</taxon>
        <taxon>Leptospiraceae</taxon>
        <taxon>Leptospira</taxon>
    </lineage>
</organism>
<keyword evidence="2" id="KW-1185">Reference proteome</keyword>
<sequence>MGVGFTVMDDGSLQRYTTHQPEGTEADMEFYEDLDTELKSSFLNKDRFFSNVQDESLFPQLGLRARNLLDQKQMGKLTEIRKRHLKKAHQQSNFTWD</sequence>
<gene>
    <name evidence="1" type="ORF">LPTSP4_25710</name>
</gene>